<dbReference type="NCBIfam" id="NF005559">
    <property type="entry name" value="PRK07231.1"/>
    <property type="match status" value="1"/>
</dbReference>
<keyword evidence="4" id="KW-1185">Reference proteome</keyword>
<sequence>MRLLNKRAIVTGAGSGIGAAISCHFAKQGAKVAVVDINLEKAEVVANKICVDGGEAVPFYADVSNSDDVANAFAGAEMAFSGLEIIVNCAGINQKLTACTEVSEETFDRMFNVNVKSLYFTTLHGVPILAKYERCAIVNIGSVGGIRPRAGMAWYGASKAAVNAYSAALALELAPQRIRVNSIAPVRTDTPMVWYMVDGETVEKRAKMDSEIPLGRIGHVDDIAQAAVYLASDEASFVTGQTLAVDGGRLLL</sequence>
<name>A0A6L8WAT9_9PROT</name>
<dbReference type="FunFam" id="3.40.50.720:FF:000084">
    <property type="entry name" value="Short-chain dehydrogenase reductase"/>
    <property type="match status" value="1"/>
</dbReference>
<dbReference type="PROSITE" id="PS51257">
    <property type="entry name" value="PROKAR_LIPOPROTEIN"/>
    <property type="match status" value="1"/>
</dbReference>
<comment type="caution">
    <text evidence="3">The sequence shown here is derived from an EMBL/GenBank/DDBJ whole genome shotgun (WGS) entry which is preliminary data.</text>
</comment>
<keyword evidence="2 3" id="KW-0560">Oxidoreductase</keyword>
<dbReference type="InterPro" id="IPR002347">
    <property type="entry name" value="SDR_fam"/>
</dbReference>
<dbReference type="PROSITE" id="PS00061">
    <property type="entry name" value="ADH_SHORT"/>
    <property type="match status" value="1"/>
</dbReference>
<comment type="similarity">
    <text evidence="1">Belongs to the short-chain dehydrogenases/reductases (SDR) family.</text>
</comment>
<proteinExistence type="inferred from homology"/>
<dbReference type="PANTHER" id="PTHR43639">
    <property type="entry name" value="OXIDOREDUCTASE, SHORT-CHAIN DEHYDROGENASE/REDUCTASE FAMILY (AFU_ORTHOLOGUE AFUA_5G02870)"/>
    <property type="match status" value="1"/>
</dbReference>
<dbReference type="AlphaFoldDB" id="A0A6L8WAT9"/>
<evidence type="ECO:0000256" key="2">
    <source>
        <dbReference type="ARBA" id="ARBA00023002"/>
    </source>
</evidence>
<gene>
    <name evidence="3" type="ORF">GQE98_13040</name>
</gene>
<dbReference type="InterPro" id="IPR036291">
    <property type="entry name" value="NAD(P)-bd_dom_sf"/>
</dbReference>
<dbReference type="EMBL" id="WTUW01000002">
    <property type="protein sequence ID" value="MZR31560.1"/>
    <property type="molecule type" value="Genomic_DNA"/>
</dbReference>
<dbReference type="Pfam" id="PF13561">
    <property type="entry name" value="adh_short_C2"/>
    <property type="match status" value="1"/>
</dbReference>
<dbReference type="SUPFAM" id="SSF51735">
    <property type="entry name" value="NAD(P)-binding Rossmann-fold domains"/>
    <property type="match status" value="1"/>
</dbReference>
<accession>A0A6L8WAT9</accession>
<dbReference type="PRINTS" id="PR00080">
    <property type="entry name" value="SDRFAMILY"/>
</dbReference>
<evidence type="ECO:0000256" key="1">
    <source>
        <dbReference type="ARBA" id="ARBA00006484"/>
    </source>
</evidence>
<dbReference type="Gene3D" id="3.40.50.720">
    <property type="entry name" value="NAD(P)-binding Rossmann-like Domain"/>
    <property type="match status" value="1"/>
</dbReference>
<dbReference type="GO" id="GO:0047936">
    <property type="term" value="F:glucose 1-dehydrogenase [NAD(P)+] activity"/>
    <property type="evidence" value="ECO:0007669"/>
    <property type="project" value="UniProtKB-EC"/>
</dbReference>
<dbReference type="Proteomes" id="UP000476030">
    <property type="component" value="Unassembled WGS sequence"/>
</dbReference>
<dbReference type="PANTHER" id="PTHR43639:SF1">
    <property type="entry name" value="SHORT-CHAIN DEHYDROGENASE_REDUCTASE FAMILY PROTEIN"/>
    <property type="match status" value="1"/>
</dbReference>
<organism evidence="3 4">
    <name type="scientific">Sneathiella litorea</name>
    <dbReference type="NCBI Taxonomy" id="2606216"/>
    <lineage>
        <taxon>Bacteria</taxon>
        <taxon>Pseudomonadati</taxon>
        <taxon>Pseudomonadota</taxon>
        <taxon>Alphaproteobacteria</taxon>
        <taxon>Sneathiellales</taxon>
        <taxon>Sneathiellaceae</taxon>
        <taxon>Sneathiella</taxon>
    </lineage>
</organism>
<protein>
    <submittedName>
        <fullName evidence="3">Glucose 1-dehydrogenase</fullName>
        <ecNumber evidence="3">1.1.1.47</ecNumber>
    </submittedName>
</protein>
<evidence type="ECO:0000313" key="3">
    <source>
        <dbReference type="EMBL" id="MZR31560.1"/>
    </source>
</evidence>
<evidence type="ECO:0000313" key="4">
    <source>
        <dbReference type="Proteomes" id="UP000476030"/>
    </source>
</evidence>
<dbReference type="EC" id="1.1.1.47" evidence="3"/>
<reference evidence="3 4" key="1">
    <citation type="submission" date="2019-12" db="EMBL/GenBank/DDBJ databases">
        <title>Snethiella sp. nov. sp. isolated from sea sand.</title>
        <authorList>
            <person name="Kim J."/>
            <person name="Jeong S.E."/>
            <person name="Jung H.S."/>
            <person name="Jeon C.O."/>
        </authorList>
    </citation>
    <scope>NUCLEOTIDE SEQUENCE [LARGE SCALE GENOMIC DNA]</scope>
    <source>
        <strain evidence="3 4">DP05</strain>
    </source>
</reference>
<dbReference type="PRINTS" id="PR00081">
    <property type="entry name" value="GDHRDH"/>
</dbReference>
<dbReference type="InterPro" id="IPR020904">
    <property type="entry name" value="Sc_DH/Rdtase_CS"/>
</dbReference>